<proteinExistence type="predicted"/>
<dbReference type="Pfam" id="PF02452">
    <property type="entry name" value="PemK_toxin"/>
    <property type="match status" value="1"/>
</dbReference>
<dbReference type="STRING" id="856793.MICA_2220"/>
<reference evidence="1 2" key="1">
    <citation type="journal article" date="2011" name="BMC Genomics">
        <title>Genomic insights into an obligate epibiotic bacterial predator: Micavibrio aeruginosavorus ARL-13.</title>
        <authorList>
            <person name="Wang Z."/>
            <person name="Kadouri D."/>
            <person name="Wu M."/>
        </authorList>
    </citation>
    <scope>NUCLEOTIDE SEQUENCE [LARGE SCALE GENOMIC DNA]</scope>
    <source>
        <strain evidence="1 2">ARL-13</strain>
    </source>
</reference>
<evidence type="ECO:0008006" key="3">
    <source>
        <dbReference type="Google" id="ProtNLM"/>
    </source>
</evidence>
<dbReference type="eggNOG" id="ENOG5032S7M">
    <property type="taxonomic scope" value="Bacteria"/>
</dbReference>
<dbReference type="EMBL" id="CP002382">
    <property type="protein sequence ID" value="AEP10525.1"/>
    <property type="molecule type" value="Genomic_DNA"/>
</dbReference>
<dbReference type="Gene3D" id="2.30.30.110">
    <property type="match status" value="1"/>
</dbReference>
<evidence type="ECO:0000313" key="2">
    <source>
        <dbReference type="Proteomes" id="UP000009286"/>
    </source>
</evidence>
<dbReference type="GO" id="GO:0003677">
    <property type="term" value="F:DNA binding"/>
    <property type="evidence" value="ECO:0007669"/>
    <property type="project" value="InterPro"/>
</dbReference>
<accession>G2KS17</accession>
<dbReference type="Proteomes" id="UP000009286">
    <property type="component" value="Chromosome"/>
</dbReference>
<evidence type="ECO:0000313" key="1">
    <source>
        <dbReference type="EMBL" id="AEP10525.1"/>
    </source>
</evidence>
<dbReference type="KEGG" id="mai:MICA_2220"/>
<organism evidence="1 2">
    <name type="scientific">Micavibrio aeruginosavorus (strain ARL-13)</name>
    <dbReference type="NCBI Taxonomy" id="856793"/>
    <lineage>
        <taxon>Bacteria</taxon>
        <taxon>Pseudomonadati</taxon>
        <taxon>Bdellovibrionota</taxon>
        <taxon>Bdellovibrionia</taxon>
        <taxon>Bdellovibrionales</taxon>
        <taxon>Pseudobdellovibrionaceae</taxon>
        <taxon>Micavibrio</taxon>
    </lineage>
</organism>
<dbReference type="InterPro" id="IPR011067">
    <property type="entry name" value="Plasmid_toxin/cell-grow_inhib"/>
</dbReference>
<keyword evidence="2" id="KW-1185">Reference proteome</keyword>
<dbReference type="HOGENOM" id="CLU_126566_0_0_5"/>
<name>G2KS17_MICAA</name>
<protein>
    <recommendedName>
        <fullName evidence="3">Growth inhibitor PemK</fullName>
    </recommendedName>
</protein>
<dbReference type="OrthoDB" id="7432864at2"/>
<dbReference type="RefSeq" id="WP_014103748.1">
    <property type="nucleotide sequence ID" value="NC_016026.1"/>
</dbReference>
<gene>
    <name evidence="1" type="ordered locus">MICA_2220</name>
</gene>
<dbReference type="InterPro" id="IPR003477">
    <property type="entry name" value="PemK-like"/>
</dbReference>
<sequence>MPLPEPEVGLVISYAYLWRHEAEAGQEEGVKNRPCVIILSIQDQDGIKTVTVAPVTHTPPQDPETALEIPPRVKNHLGLDMERSWIVLNDLNVFAWPGFDLRPVPGAQGRYDYGFLPPALFSRAVKQLLTLRQKKRTKIQVRDQE</sequence>
<dbReference type="AlphaFoldDB" id="G2KS17"/>